<dbReference type="AlphaFoldDB" id="A0A7K3LY62"/>
<name>A0A7K3LY62_9ACTN</name>
<dbReference type="NCBIfam" id="TIGR02677">
    <property type="entry name" value="TIGR02677 family protein"/>
    <property type="match status" value="1"/>
</dbReference>
<dbReference type="EMBL" id="WLZY01000001">
    <property type="protein sequence ID" value="NDL55757.1"/>
    <property type="molecule type" value="Genomic_DNA"/>
</dbReference>
<evidence type="ECO:0000313" key="2">
    <source>
        <dbReference type="Proteomes" id="UP000460435"/>
    </source>
</evidence>
<gene>
    <name evidence="1" type="ORF">F7O44_01595</name>
</gene>
<keyword evidence="2" id="KW-1185">Reference proteome</keyword>
<protein>
    <submittedName>
        <fullName evidence="1">TIGR02677 family protein</fullName>
    </submittedName>
</protein>
<reference evidence="1 2" key="1">
    <citation type="submission" date="2019-11" db="EMBL/GenBank/DDBJ databases">
        <authorList>
            <person name="Li X.-J."/>
            <person name="Feng X.-M."/>
        </authorList>
    </citation>
    <scope>NUCLEOTIDE SEQUENCE [LARGE SCALE GENOMIC DNA]</scope>
    <source>
        <strain evidence="1 2">XMNu-373</strain>
    </source>
</reference>
<dbReference type="Proteomes" id="UP000460435">
    <property type="component" value="Unassembled WGS sequence"/>
</dbReference>
<accession>A0A7K3LY62</accession>
<proteinExistence type="predicted"/>
<evidence type="ECO:0000313" key="1">
    <source>
        <dbReference type="EMBL" id="NDL55757.1"/>
    </source>
</evidence>
<comment type="caution">
    <text evidence="1">The sequence shown here is derived from an EMBL/GenBank/DDBJ whole genome shotgun (WGS) entry which is preliminary data.</text>
</comment>
<organism evidence="1 2">
    <name type="scientific">Phytoactinopolyspora mesophila</name>
    <dbReference type="NCBI Taxonomy" id="2650750"/>
    <lineage>
        <taxon>Bacteria</taxon>
        <taxon>Bacillati</taxon>
        <taxon>Actinomycetota</taxon>
        <taxon>Actinomycetes</taxon>
        <taxon>Jiangellales</taxon>
        <taxon>Jiangellaceae</taxon>
        <taxon>Phytoactinopolyspora</taxon>
    </lineage>
</organism>
<dbReference type="InterPro" id="IPR013493">
    <property type="entry name" value="CHP02677"/>
</dbReference>
<dbReference type="Pfam" id="PF09660">
    <property type="entry name" value="DUF2397"/>
    <property type="match status" value="1"/>
</dbReference>
<sequence length="499" mass="54589">MCVFVTAKERFHVHLRPADVYSEMLVDGGPVIELDDIGQKLESLEGWGNVRSDPDTSRVTAVEDFYRRRLLYQLTHAGDAAERALRTFDEALGRRGALQAVALADIELGLRELIALAADDHPDLGKLRNALNGLTARFTDLAENASAFMSSLQRSIDLQGASEEAFVAYKDKLVEYLERFIQDLVTVGASIAGLIKDIDGERIDHLLGMVASEEAADEAPDPDDPQAELARKNAHERWRNRWYGLTSWFVSADSRDSQAKLLRTRALAAIPALLDVVREVNDRRAGRSDRSADFLTLARWFALAPADGDRHRLWHSAFGLGSARHLTVDPDTLARWDADVATVGTPWSEAQPVMVSPQLRKTGSYERRGKPNQVTDRSEYKAMLAASAAEEAEQTARARQAVLTSGPVYLSQITELERPAFQLFLTLLGDALAARVPGQESAEVTVGDGSLRIRLQALPDAQIVEIPSTDGVLRGPDHIVEIVDAAADPARAGTESGAA</sequence>